<feature type="domain" description="HTH lysR-type" evidence="5">
    <location>
        <begin position="2"/>
        <end position="59"/>
    </location>
</feature>
<dbReference type="GO" id="GO:0003700">
    <property type="term" value="F:DNA-binding transcription factor activity"/>
    <property type="evidence" value="ECO:0007669"/>
    <property type="project" value="InterPro"/>
</dbReference>
<organism evidence="6 7">
    <name type="scientific">Vibrio nigripulchritudo SOn1</name>
    <dbReference type="NCBI Taxonomy" id="1238450"/>
    <lineage>
        <taxon>Bacteria</taxon>
        <taxon>Pseudomonadati</taxon>
        <taxon>Pseudomonadota</taxon>
        <taxon>Gammaproteobacteria</taxon>
        <taxon>Vibrionales</taxon>
        <taxon>Vibrionaceae</taxon>
        <taxon>Vibrio</taxon>
    </lineage>
</organism>
<reference evidence="6 7" key="1">
    <citation type="journal article" date="2013" name="ISME J.">
        <title>Comparative genomics of pathogenic lineages of Vibrio nigripulchritudo identifies virulence-associated traits.</title>
        <authorList>
            <person name="Goudenege D."/>
            <person name="Labreuche Y."/>
            <person name="Krin E."/>
            <person name="Ansquer D."/>
            <person name="Mangenot S."/>
            <person name="Calteau A."/>
            <person name="Medigue C."/>
            <person name="Mazel D."/>
            <person name="Polz M.F."/>
            <person name="Le Roux F."/>
        </authorList>
    </citation>
    <scope>NUCLEOTIDE SEQUENCE [LARGE SCALE GENOMIC DNA]</scope>
    <source>
        <strain evidence="6 7">SOn1</strain>
    </source>
</reference>
<dbReference type="GeneID" id="97543294"/>
<keyword evidence="4" id="KW-0804">Transcription</keyword>
<comment type="caution">
    <text evidence="6">The sequence shown here is derived from an EMBL/GenBank/DDBJ whole genome shotgun (WGS) entry which is preliminary data.</text>
</comment>
<comment type="similarity">
    <text evidence="1">Belongs to the LysR transcriptional regulatory family.</text>
</comment>
<dbReference type="PRINTS" id="PR00039">
    <property type="entry name" value="HTHLYSR"/>
</dbReference>
<dbReference type="InterPro" id="IPR036388">
    <property type="entry name" value="WH-like_DNA-bd_sf"/>
</dbReference>
<dbReference type="Gene3D" id="1.10.10.10">
    <property type="entry name" value="Winged helix-like DNA-binding domain superfamily/Winged helix DNA-binding domain"/>
    <property type="match status" value="1"/>
</dbReference>
<dbReference type="InterPro" id="IPR000847">
    <property type="entry name" value="LysR_HTH_N"/>
</dbReference>
<dbReference type="SUPFAM" id="SSF46785">
    <property type="entry name" value="Winged helix' DNA-binding domain"/>
    <property type="match status" value="1"/>
</dbReference>
<dbReference type="EMBL" id="CAOF01000040">
    <property type="protein sequence ID" value="CCO45019.1"/>
    <property type="molecule type" value="Genomic_DNA"/>
</dbReference>
<evidence type="ECO:0000256" key="1">
    <source>
        <dbReference type="ARBA" id="ARBA00009437"/>
    </source>
</evidence>
<dbReference type="AlphaFoldDB" id="A0AAV2VKQ4"/>
<dbReference type="InterPro" id="IPR005119">
    <property type="entry name" value="LysR_subst-bd"/>
</dbReference>
<name>A0AAV2VKQ4_9VIBR</name>
<dbReference type="PANTHER" id="PTHR30537">
    <property type="entry name" value="HTH-TYPE TRANSCRIPTIONAL REGULATOR"/>
    <property type="match status" value="1"/>
</dbReference>
<keyword evidence="2" id="KW-0805">Transcription regulation</keyword>
<keyword evidence="3" id="KW-0238">DNA-binding</keyword>
<evidence type="ECO:0000259" key="5">
    <source>
        <dbReference type="PROSITE" id="PS50931"/>
    </source>
</evidence>
<dbReference type="InterPro" id="IPR036390">
    <property type="entry name" value="WH_DNA-bd_sf"/>
</dbReference>
<dbReference type="Pfam" id="PF03466">
    <property type="entry name" value="LysR_substrate"/>
    <property type="match status" value="1"/>
</dbReference>
<dbReference type="Proteomes" id="UP000018211">
    <property type="component" value="Unassembled WGS sequence"/>
</dbReference>
<dbReference type="FunFam" id="1.10.10.10:FF:000001">
    <property type="entry name" value="LysR family transcriptional regulator"/>
    <property type="match status" value="1"/>
</dbReference>
<evidence type="ECO:0000313" key="7">
    <source>
        <dbReference type="Proteomes" id="UP000018211"/>
    </source>
</evidence>
<protein>
    <submittedName>
        <fullName evidence="6">Bacterial regulatory protein, LysR</fullName>
    </submittedName>
</protein>
<dbReference type="Gene3D" id="3.40.190.290">
    <property type="match status" value="1"/>
</dbReference>
<accession>A0AAV2VKQ4</accession>
<dbReference type="PROSITE" id="PS50931">
    <property type="entry name" value="HTH_LYSR"/>
    <property type="match status" value="1"/>
</dbReference>
<gene>
    <name evidence="6" type="ORF">VIBNISOn1_1340015</name>
</gene>
<evidence type="ECO:0000256" key="4">
    <source>
        <dbReference type="ARBA" id="ARBA00023163"/>
    </source>
</evidence>
<dbReference type="SUPFAM" id="SSF53850">
    <property type="entry name" value="Periplasmic binding protein-like II"/>
    <property type="match status" value="1"/>
</dbReference>
<evidence type="ECO:0000256" key="2">
    <source>
        <dbReference type="ARBA" id="ARBA00023015"/>
    </source>
</evidence>
<evidence type="ECO:0000313" key="6">
    <source>
        <dbReference type="EMBL" id="CCO45019.1"/>
    </source>
</evidence>
<sequence length="305" mass="34643">MLTSQDLEFFDTIANSQSLAAAARTLNVTPPSISQRLQALEKKLNVKLVERSVRSTTLTEEGEKLAKRGRKLLVDIESLQNEILADKQVIEGELRVLSPLGFGIDYIAPLVTEFQERYPNIDIDLTLSDIPRWTDRQHPDVMVYIGELKNSSLKCIHLAENRRLLLASPHYLRNSAPLLCPQDLHKHQCIALRENDEDVTMWKFEAADNQPPTGVRIHPKLSSNVGQVIKDWAIDGRGIIQRSEWDVTKELKSGELVSLLTDFPLPRADVVALVSDDRQQRPLKVNLFLDFIKARLANRPWFNKA</sequence>
<dbReference type="PANTHER" id="PTHR30537:SF5">
    <property type="entry name" value="HTH-TYPE TRANSCRIPTIONAL ACTIVATOR TTDR-RELATED"/>
    <property type="match status" value="1"/>
</dbReference>
<dbReference type="GO" id="GO:0003677">
    <property type="term" value="F:DNA binding"/>
    <property type="evidence" value="ECO:0007669"/>
    <property type="project" value="UniProtKB-KW"/>
</dbReference>
<proteinExistence type="inferred from homology"/>
<dbReference type="InterPro" id="IPR058163">
    <property type="entry name" value="LysR-type_TF_proteobact-type"/>
</dbReference>
<evidence type="ECO:0000256" key="3">
    <source>
        <dbReference type="ARBA" id="ARBA00023125"/>
    </source>
</evidence>
<dbReference type="RefSeq" id="WP_004403246.1">
    <property type="nucleotide sequence ID" value="NZ_LK391965.1"/>
</dbReference>
<dbReference type="Pfam" id="PF00126">
    <property type="entry name" value="HTH_1"/>
    <property type="match status" value="1"/>
</dbReference>